<dbReference type="SUPFAM" id="SSF160631">
    <property type="entry name" value="SMI1/KNR4-like"/>
    <property type="match status" value="1"/>
</dbReference>
<evidence type="ECO:0000259" key="1">
    <source>
        <dbReference type="SMART" id="SM00860"/>
    </source>
</evidence>
<dbReference type="InterPro" id="IPR018958">
    <property type="entry name" value="Knr4/Smi1-like_dom"/>
</dbReference>
<organism evidence="2 3">
    <name type="scientific">Solirubrobacter ginsenosidimutans</name>
    <dbReference type="NCBI Taxonomy" id="490573"/>
    <lineage>
        <taxon>Bacteria</taxon>
        <taxon>Bacillati</taxon>
        <taxon>Actinomycetota</taxon>
        <taxon>Thermoleophilia</taxon>
        <taxon>Solirubrobacterales</taxon>
        <taxon>Solirubrobacteraceae</taxon>
        <taxon>Solirubrobacter</taxon>
    </lineage>
</organism>
<comment type="caution">
    <text evidence="2">The sequence shown here is derived from an EMBL/GenBank/DDBJ whole genome shotgun (WGS) entry which is preliminary data.</text>
</comment>
<proteinExistence type="predicted"/>
<feature type="domain" description="Knr4/Smi1-like" evidence="1">
    <location>
        <begin position="14"/>
        <end position="125"/>
    </location>
</feature>
<dbReference type="AlphaFoldDB" id="A0A9X3MSH4"/>
<name>A0A9X3MSH4_9ACTN</name>
<evidence type="ECO:0000313" key="3">
    <source>
        <dbReference type="Proteomes" id="UP001149140"/>
    </source>
</evidence>
<dbReference type="SMART" id="SM00860">
    <property type="entry name" value="SMI1_KNR4"/>
    <property type="match status" value="1"/>
</dbReference>
<protein>
    <submittedName>
        <fullName evidence="2">SMI1/KNR4 family protein</fullName>
    </submittedName>
</protein>
<dbReference type="Pfam" id="PF09346">
    <property type="entry name" value="SMI1_KNR4"/>
    <property type="match status" value="1"/>
</dbReference>
<dbReference type="EMBL" id="JAPDOD010000001">
    <property type="protein sequence ID" value="MDA0158843.1"/>
    <property type="molecule type" value="Genomic_DNA"/>
</dbReference>
<sequence length="258" mass="28858">MRGLEEIRDLVRPPATPAGAPFDWSAAESRLGTALPEDYKAFCDTYGHGSFSNGWSWSPLTPFAQDRGDDVTSTFWRDMAIDYEHGMPMFPDPGGLLPFATGELKYLLWWRVAGPPNEWTTLLEDDGGTWHRYQLTATELLAVALRDELFRPSEVIREVTFFSRPARPRERHQPFVISGYGMALGVYHVDLDLAGALGGARAQRLDELLAALDPSICNRLAGSVAMRSKEVLYVRVDEDITPVREAVQAWADRVSGWV</sequence>
<reference evidence="2" key="1">
    <citation type="submission" date="2022-10" db="EMBL/GenBank/DDBJ databases">
        <title>The WGS of Solirubrobacter ginsenosidimutans DSM 21036.</title>
        <authorList>
            <person name="Jiang Z."/>
        </authorList>
    </citation>
    <scope>NUCLEOTIDE SEQUENCE</scope>
    <source>
        <strain evidence="2">DSM 21036</strain>
    </source>
</reference>
<gene>
    <name evidence="2" type="ORF">OM076_01090</name>
</gene>
<dbReference type="RefSeq" id="WP_270037442.1">
    <property type="nucleotide sequence ID" value="NZ_JAPDOD010000001.1"/>
</dbReference>
<evidence type="ECO:0000313" key="2">
    <source>
        <dbReference type="EMBL" id="MDA0158843.1"/>
    </source>
</evidence>
<dbReference type="Proteomes" id="UP001149140">
    <property type="component" value="Unassembled WGS sequence"/>
</dbReference>
<dbReference type="InterPro" id="IPR037883">
    <property type="entry name" value="Knr4/Smi1-like_sf"/>
</dbReference>
<accession>A0A9X3MSH4</accession>
<keyword evidence="3" id="KW-1185">Reference proteome</keyword>